<dbReference type="GO" id="GO:0006435">
    <property type="term" value="P:threonyl-tRNA aminoacylation"/>
    <property type="evidence" value="ECO:0007669"/>
    <property type="project" value="UniProtKB-UniRule"/>
</dbReference>
<evidence type="ECO:0000256" key="2">
    <source>
        <dbReference type="ARBA" id="ARBA00008226"/>
    </source>
</evidence>
<dbReference type="Gene3D" id="3.30.54.20">
    <property type="match status" value="1"/>
</dbReference>
<dbReference type="OrthoDB" id="9802304at2"/>
<evidence type="ECO:0000259" key="14">
    <source>
        <dbReference type="PROSITE" id="PS50862"/>
    </source>
</evidence>
<dbReference type="InterPro" id="IPR033728">
    <property type="entry name" value="ThrRS_core"/>
</dbReference>
<dbReference type="RefSeq" id="WP_081900933.1">
    <property type="nucleotide sequence ID" value="NZ_JQKF01000002.1"/>
</dbReference>
<dbReference type="InterPro" id="IPR002320">
    <property type="entry name" value="Thr-tRNA-ligase_IIa"/>
</dbReference>
<dbReference type="FunFam" id="3.30.980.10:FF:000005">
    <property type="entry name" value="Threonyl-tRNA synthetase, mitochondrial"/>
    <property type="match status" value="1"/>
</dbReference>
<dbReference type="PANTHER" id="PTHR11451">
    <property type="entry name" value="THREONINE-TRNA LIGASE"/>
    <property type="match status" value="1"/>
</dbReference>
<dbReference type="PROSITE" id="PS50862">
    <property type="entry name" value="AA_TRNA_LIGASE_II"/>
    <property type="match status" value="1"/>
</dbReference>
<dbReference type="PATRIC" id="fig|1121877.4.peg.284"/>
<evidence type="ECO:0000313" key="16">
    <source>
        <dbReference type="Proteomes" id="UP000032336"/>
    </source>
</evidence>
<feature type="binding site" evidence="13">
    <location>
        <position position="335"/>
    </location>
    <ligand>
        <name>Zn(2+)</name>
        <dbReference type="ChEBI" id="CHEBI:29105"/>
        <note>catalytic</note>
    </ligand>
</feature>
<reference evidence="15 16" key="1">
    <citation type="submission" date="2015-01" db="EMBL/GenBank/DDBJ databases">
        <title>Draft genome of the acidophilic iron oxidizer Ferrimicrobium acidiphilum strain T23.</title>
        <authorList>
            <person name="Poehlein A."/>
            <person name="Eisen S."/>
            <person name="Schloemann M."/>
            <person name="Johnson B.D."/>
            <person name="Daniel R."/>
            <person name="Muehling M."/>
        </authorList>
    </citation>
    <scope>NUCLEOTIDE SEQUENCE [LARGE SCALE GENOMIC DNA]</scope>
    <source>
        <strain evidence="15 16">T23</strain>
    </source>
</reference>
<dbReference type="InterPro" id="IPR045864">
    <property type="entry name" value="aa-tRNA-synth_II/BPL/LPL"/>
</dbReference>
<evidence type="ECO:0000256" key="7">
    <source>
        <dbReference type="ARBA" id="ARBA00022833"/>
    </source>
</evidence>
<dbReference type="Gene3D" id="3.40.50.800">
    <property type="entry name" value="Anticodon-binding domain"/>
    <property type="match status" value="1"/>
</dbReference>
<dbReference type="GeneID" id="78371607"/>
<dbReference type="GO" id="GO:0004829">
    <property type="term" value="F:threonine-tRNA ligase activity"/>
    <property type="evidence" value="ECO:0007669"/>
    <property type="project" value="UniProtKB-UniRule"/>
</dbReference>
<dbReference type="CDD" id="cd00771">
    <property type="entry name" value="ThrRS_core"/>
    <property type="match status" value="1"/>
</dbReference>
<name>A0A0D8FXE8_9ACTN</name>
<dbReference type="InterPro" id="IPR006195">
    <property type="entry name" value="aa-tRNA-synth_II"/>
</dbReference>
<dbReference type="InterPro" id="IPR012947">
    <property type="entry name" value="tRNA_SAD"/>
</dbReference>
<dbReference type="Proteomes" id="UP000032336">
    <property type="component" value="Unassembled WGS sequence"/>
</dbReference>
<accession>A0A0D8FXE8</accession>
<evidence type="ECO:0000256" key="4">
    <source>
        <dbReference type="ARBA" id="ARBA00022555"/>
    </source>
</evidence>
<dbReference type="EC" id="6.1.1.3" evidence="13"/>
<evidence type="ECO:0000256" key="13">
    <source>
        <dbReference type="HAMAP-Rule" id="MF_00184"/>
    </source>
</evidence>
<organism evidence="15 16">
    <name type="scientific">Ferrimicrobium acidiphilum DSM 19497</name>
    <dbReference type="NCBI Taxonomy" id="1121877"/>
    <lineage>
        <taxon>Bacteria</taxon>
        <taxon>Bacillati</taxon>
        <taxon>Actinomycetota</taxon>
        <taxon>Acidimicrobiia</taxon>
        <taxon>Acidimicrobiales</taxon>
        <taxon>Acidimicrobiaceae</taxon>
        <taxon>Ferrimicrobium</taxon>
    </lineage>
</organism>
<protein>
    <recommendedName>
        <fullName evidence="13">Threonine--tRNA ligase</fullName>
        <ecNumber evidence="13">6.1.1.3</ecNumber>
    </recommendedName>
    <alternativeName>
        <fullName evidence="13">Threonyl-tRNA synthetase</fullName>
        <shortName evidence="13">ThrRS</shortName>
    </alternativeName>
</protein>
<dbReference type="GO" id="GO:0005524">
    <property type="term" value="F:ATP binding"/>
    <property type="evidence" value="ECO:0007669"/>
    <property type="project" value="UniProtKB-UniRule"/>
</dbReference>
<dbReference type="Gene3D" id="3.30.930.10">
    <property type="entry name" value="Bira Bifunctional Protein, Domain 2"/>
    <property type="match status" value="1"/>
</dbReference>
<dbReference type="SUPFAM" id="SSF55186">
    <property type="entry name" value="ThrRS/AlaRS common domain"/>
    <property type="match status" value="1"/>
</dbReference>
<comment type="similarity">
    <text evidence="2 13">Belongs to the class-II aminoacyl-tRNA synthetase family.</text>
</comment>
<feature type="domain" description="Aminoacyl-transfer RNA synthetases class-II family profile" evidence="14">
    <location>
        <begin position="241"/>
        <end position="535"/>
    </location>
</feature>
<dbReference type="Gene3D" id="3.30.980.10">
    <property type="entry name" value="Threonyl-trna Synthetase, Chain A, domain 2"/>
    <property type="match status" value="1"/>
</dbReference>
<comment type="catalytic activity">
    <reaction evidence="12 13">
        <text>tRNA(Thr) + L-threonine + ATP = L-threonyl-tRNA(Thr) + AMP + diphosphate + H(+)</text>
        <dbReference type="Rhea" id="RHEA:24624"/>
        <dbReference type="Rhea" id="RHEA-COMP:9670"/>
        <dbReference type="Rhea" id="RHEA-COMP:9704"/>
        <dbReference type="ChEBI" id="CHEBI:15378"/>
        <dbReference type="ChEBI" id="CHEBI:30616"/>
        <dbReference type="ChEBI" id="CHEBI:33019"/>
        <dbReference type="ChEBI" id="CHEBI:57926"/>
        <dbReference type="ChEBI" id="CHEBI:78442"/>
        <dbReference type="ChEBI" id="CHEBI:78534"/>
        <dbReference type="ChEBI" id="CHEBI:456215"/>
        <dbReference type="EC" id="6.1.1.3"/>
    </reaction>
</comment>
<dbReference type="eggNOG" id="COG0441">
    <property type="taxonomic scope" value="Bacteria"/>
</dbReference>
<evidence type="ECO:0000256" key="1">
    <source>
        <dbReference type="ARBA" id="ARBA00004496"/>
    </source>
</evidence>
<feature type="binding site" evidence="13">
    <location>
        <position position="512"/>
    </location>
    <ligand>
        <name>Zn(2+)</name>
        <dbReference type="ChEBI" id="CHEBI:29105"/>
        <note>catalytic</note>
    </ligand>
</feature>
<comment type="caution">
    <text evidence="15">The sequence shown here is derived from an EMBL/GenBank/DDBJ whole genome shotgun (WGS) entry which is preliminary data.</text>
</comment>
<comment type="caution">
    <text evidence="13">Lacks conserved residue(s) required for the propagation of feature annotation.</text>
</comment>
<keyword evidence="8 13" id="KW-0067">ATP-binding</keyword>
<feature type="binding site" evidence="13">
    <location>
        <position position="386"/>
    </location>
    <ligand>
        <name>Zn(2+)</name>
        <dbReference type="ChEBI" id="CHEBI:29105"/>
        <note>catalytic</note>
    </ligand>
</feature>
<evidence type="ECO:0000256" key="5">
    <source>
        <dbReference type="ARBA" id="ARBA00022598"/>
    </source>
</evidence>
<dbReference type="NCBIfam" id="TIGR00418">
    <property type="entry name" value="thrS"/>
    <property type="match status" value="1"/>
</dbReference>
<keyword evidence="4 13" id="KW-0820">tRNA-binding</keyword>
<keyword evidence="7 13" id="KW-0862">Zinc</keyword>
<evidence type="ECO:0000256" key="9">
    <source>
        <dbReference type="ARBA" id="ARBA00022884"/>
    </source>
</evidence>
<dbReference type="InterPro" id="IPR002314">
    <property type="entry name" value="aa-tRNA-synt_IIb"/>
</dbReference>
<gene>
    <name evidence="15" type="primary">thrZ</name>
    <name evidence="13" type="synonym">thrS</name>
    <name evidence="15" type="ORF">FEAC_02620</name>
</gene>
<evidence type="ECO:0000256" key="3">
    <source>
        <dbReference type="ARBA" id="ARBA00022490"/>
    </source>
</evidence>
<dbReference type="GO" id="GO:0005737">
    <property type="term" value="C:cytoplasm"/>
    <property type="evidence" value="ECO:0007669"/>
    <property type="project" value="UniProtKB-SubCell"/>
</dbReference>
<dbReference type="PRINTS" id="PR01047">
    <property type="entry name" value="TRNASYNTHTHR"/>
</dbReference>
<dbReference type="SUPFAM" id="SSF55681">
    <property type="entry name" value="Class II aaRS and biotin synthetases"/>
    <property type="match status" value="1"/>
</dbReference>
<dbReference type="GO" id="GO:0046872">
    <property type="term" value="F:metal ion binding"/>
    <property type="evidence" value="ECO:0007669"/>
    <property type="project" value="UniProtKB-KW"/>
</dbReference>
<keyword evidence="13" id="KW-0479">Metal-binding</keyword>
<dbReference type="GO" id="GO:0000049">
    <property type="term" value="F:tRNA binding"/>
    <property type="evidence" value="ECO:0007669"/>
    <property type="project" value="UniProtKB-KW"/>
</dbReference>
<dbReference type="Pfam" id="PF07973">
    <property type="entry name" value="tRNA_SAD"/>
    <property type="match status" value="1"/>
</dbReference>
<dbReference type="PANTHER" id="PTHR11451:SF44">
    <property type="entry name" value="THREONINE--TRNA LIGASE, CHLOROPLASTIC_MITOCHONDRIAL 2"/>
    <property type="match status" value="1"/>
</dbReference>
<evidence type="ECO:0000256" key="11">
    <source>
        <dbReference type="ARBA" id="ARBA00023146"/>
    </source>
</evidence>
<evidence type="ECO:0000256" key="12">
    <source>
        <dbReference type="ARBA" id="ARBA00049515"/>
    </source>
</evidence>
<dbReference type="InterPro" id="IPR018163">
    <property type="entry name" value="Thr/Ala-tRNA-synth_IIc_edit"/>
</dbReference>
<dbReference type="HAMAP" id="MF_00184">
    <property type="entry name" value="Thr_tRNA_synth"/>
    <property type="match status" value="1"/>
</dbReference>
<dbReference type="FunFam" id="3.30.930.10:FF:000019">
    <property type="entry name" value="Threonine--tRNA ligase"/>
    <property type="match status" value="1"/>
</dbReference>
<dbReference type="InterPro" id="IPR004154">
    <property type="entry name" value="Anticodon-bd"/>
</dbReference>
<dbReference type="SUPFAM" id="SSF52954">
    <property type="entry name" value="Class II aaRS ABD-related"/>
    <property type="match status" value="1"/>
</dbReference>
<comment type="subcellular location">
    <subcellularLocation>
        <location evidence="1 13">Cytoplasm</location>
    </subcellularLocation>
</comment>
<evidence type="ECO:0000256" key="8">
    <source>
        <dbReference type="ARBA" id="ARBA00022840"/>
    </source>
</evidence>
<keyword evidence="11 13" id="KW-0030">Aminoacyl-tRNA synthetase</keyword>
<dbReference type="InterPro" id="IPR036621">
    <property type="entry name" value="Anticodon-bd_dom_sf"/>
</dbReference>
<evidence type="ECO:0000313" key="15">
    <source>
        <dbReference type="EMBL" id="KJE77890.1"/>
    </source>
</evidence>
<comment type="subunit">
    <text evidence="13">Homodimer.</text>
</comment>
<evidence type="ECO:0000256" key="10">
    <source>
        <dbReference type="ARBA" id="ARBA00022917"/>
    </source>
</evidence>
<dbReference type="STRING" id="1121877.FEAC_02620"/>
<evidence type="ECO:0000256" key="6">
    <source>
        <dbReference type="ARBA" id="ARBA00022741"/>
    </source>
</evidence>
<dbReference type="EMBL" id="JXUW01000002">
    <property type="protein sequence ID" value="KJE77890.1"/>
    <property type="molecule type" value="Genomic_DNA"/>
</dbReference>
<sequence>MNLDGKSFDSSAAKGTELLAQLPRGSVKDVVALRVNGELVDISHTLDSQDDVALVRIDTPDGLDILRHSCAHVLAQAVVRLFPGAHYAIGPTTQDGFFYDFALPDDRRFEVSDLSEIEAEMRRIVAEDQPFVRSELGIDEAEQLFQAQPFKREILSGIREIDASQPVSIYRNSESFVDLCRGPHVPSTRYLKSFRLRRVSGAYWRGDEGRPQLQRIYGFAFATAKDTDAYLSFLEESEKRDHRRIGQEMDWFHFPSEIGPGLAVFHPKGAYIRYRMEEFSRARHLDAGYELAWTPHLAKSTLYETSGHLEWYSDGMYPPMELDEGDLYYPKPMNCPGHILVYSAQPRSYRDLPLRLFEFGTVYRYERSGTLHGLLRVRGLTQDDSHIFCTPDQLEDELSRLLKFVIDMLRAFGLEDFDAELSTRPEKSVGDDAEWDFATNAARSALDASDIEYSVAEGEGAFYAPKIDIHLTDAIGRRWQLSTLQIDLQEPQRFGLEFQDSTNQKLRPYMIHRALFGSVERFFAILTEHYAGALPGWLLREQIRVLPVAQEAEEWANIVAKRCQDSNLRVSVGAAGEPLGGRIRKAKMDKLPYVLVVGSSDVAAGTVGVNRRGAAKEERDIQLDAFIAEACLTLAEPVLEVRR</sequence>
<comment type="cofactor">
    <cofactor evidence="13">
        <name>Zn(2+)</name>
        <dbReference type="ChEBI" id="CHEBI:29105"/>
    </cofactor>
    <text evidence="13">Binds 1 zinc ion per subunit.</text>
</comment>
<dbReference type="Pfam" id="PF00587">
    <property type="entry name" value="tRNA-synt_2b"/>
    <property type="match status" value="1"/>
</dbReference>
<keyword evidence="6 13" id="KW-0547">Nucleotide-binding</keyword>
<keyword evidence="16" id="KW-1185">Reference proteome</keyword>
<dbReference type="SMART" id="SM00863">
    <property type="entry name" value="tRNA_SAD"/>
    <property type="match status" value="1"/>
</dbReference>
<keyword evidence="5 13" id="KW-0436">Ligase</keyword>
<keyword evidence="3 13" id="KW-0963">Cytoplasm</keyword>
<keyword evidence="9 13" id="KW-0694">RNA-binding</keyword>
<proteinExistence type="inferred from homology"/>
<keyword evidence="10 13" id="KW-0648">Protein biosynthesis</keyword>
<dbReference type="AlphaFoldDB" id="A0A0D8FXE8"/>
<dbReference type="Pfam" id="PF03129">
    <property type="entry name" value="HGTP_anticodon"/>
    <property type="match status" value="1"/>
</dbReference>